<feature type="domain" description="Type II methyltransferase M.TaqI-like" evidence="8">
    <location>
        <begin position="139"/>
        <end position="276"/>
    </location>
</feature>
<dbReference type="InterPro" id="IPR050953">
    <property type="entry name" value="N4_N6_ade-DNA_methylase"/>
</dbReference>
<dbReference type="PROSITE" id="PS00092">
    <property type="entry name" value="N6_MTASE"/>
    <property type="match status" value="1"/>
</dbReference>
<dbReference type="InterPro" id="IPR011639">
    <property type="entry name" value="MethylTrfase_TaqI-like_dom"/>
</dbReference>
<dbReference type="InterPro" id="IPR025931">
    <property type="entry name" value="TaqI_C"/>
</dbReference>
<dbReference type="PANTHER" id="PTHR33841">
    <property type="entry name" value="DNA METHYLTRANSFERASE YEEA-RELATED"/>
    <property type="match status" value="1"/>
</dbReference>
<keyword evidence="5" id="KW-0680">Restriction system</keyword>
<accession>A0ABS6EX54</accession>
<keyword evidence="2 10" id="KW-0489">Methyltransferase</keyword>
<name>A0ABS6EX54_9CLOT</name>
<keyword evidence="11" id="KW-1185">Reference proteome</keyword>
<dbReference type="InterPro" id="IPR002052">
    <property type="entry name" value="DNA_methylase_N6_adenine_CS"/>
</dbReference>
<keyword evidence="3" id="KW-0808">Transferase</keyword>
<evidence type="ECO:0000259" key="8">
    <source>
        <dbReference type="Pfam" id="PF07669"/>
    </source>
</evidence>
<protein>
    <recommendedName>
        <fullName evidence="1">site-specific DNA-methyltransferase (adenine-specific)</fullName>
        <ecNumber evidence="1">2.1.1.72</ecNumber>
    </recommendedName>
</protein>
<evidence type="ECO:0000256" key="2">
    <source>
        <dbReference type="ARBA" id="ARBA00022603"/>
    </source>
</evidence>
<evidence type="ECO:0000256" key="7">
    <source>
        <dbReference type="ARBA" id="ARBA00047942"/>
    </source>
</evidence>
<evidence type="ECO:0000259" key="9">
    <source>
        <dbReference type="Pfam" id="PF12950"/>
    </source>
</evidence>
<reference evidence="10 11" key="1">
    <citation type="submission" date="2021-06" db="EMBL/GenBank/DDBJ databases">
        <authorList>
            <person name="Sun Q."/>
            <person name="Li D."/>
        </authorList>
    </citation>
    <scope>NUCLEOTIDE SEQUENCE [LARGE SCALE GENOMIC DNA]</scope>
    <source>
        <strain evidence="10 11">MSJ-4</strain>
    </source>
</reference>
<dbReference type="EC" id="2.1.1.72" evidence="1"/>
<evidence type="ECO:0000256" key="5">
    <source>
        <dbReference type="ARBA" id="ARBA00022747"/>
    </source>
</evidence>
<dbReference type="Proteomes" id="UP000736583">
    <property type="component" value="Unassembled WGS sequence"/>
</dbReference>
<evidence type="ECO:0000256" key="3">
    <source>
        <dbReference type="ARBA" id="ARBA00022679"/>
    </source>
</evidence>
<comment type="catalytic activity">
    <reaction evidence="7">
        <text>a 2'-deoxyadenosine in DNA + S-adenosyl-L-methionine = an N(6)-methyl-2'-deoxyadenosine in DNA + S-adenosyl-L-homocysteine + H(+)</text>
        <dbReference type="Rhea" id="RHEA:15197"/>
        <dbReference type="Rhea" id="RHEA-COMP:12418"/>
        <dbReference type="Rhea" id="RHEA-COMP:12419"/>
        <dbReference type="ChEBI" id="CHEBI:15378"/>
        <dbReference type="ChEBI" id="CHEBI:57856"/>
        <dbReference type="ChEBI" id="CHEBI:59789"/>
        <dbReference type="ChEBI" id="CHEBI:90615"/>
        <dbReference type="ChEBI" id="CHEBI:90616"/>
        <dbReference type="EC" id="2.1.1.72"/>
    </reaction>
</comment>
<evidence type="ECO:0000256" key="1">
    <source>
        <dbReference type="ARBA" id="ARBA00011900"/>
    </source>
</evidence>
<dbReference type="Pfam" id="PF12950">
    <property type="entry name" value="TaqI_C"/>
    <property type="match status" value="1"/>
</dbReference>
<dbReference type="GO" id="GO:0008168">
    <property type="term" value="F:methyltransferase activity"/>
    <property type="evidence" value="ECO:0007669"/>
    <property type="project" value="UniProtKB-KW"/>
</dbReference>
<evidence type="ECO:0000313" key="11">
    <source>
        <dbReference type="Proteomes" id="UP000736583"/>
    </source>
</evidence>
<dbReference type="EMBL" id="JAHLQL010000001">
    <property type="protein sequence ID" value="MBU5590804.1"/>
    <property type="molecule type" value="Genomic_DNA"/>
</dbReference>
<dbReference type="Pfam" id="PF07669">
    <property type="entry name" value="Eco57I"/>
    <property type="match status" value="1"/>
</dbReference>
<dbReference type="RefSeq" id="WP_216455907.1">
    <property type="nucleotide sequence ID" value="NZ_JAHLQL010000001.1"/>
</dbReference>
<sequence>MIENLNKQLDYIVKVLNASDNSIVNKDVINECKKNLDIPYSTSFGEYYNLILKNKKSNGVVYTPQKLTDILVKDIINKDYIISNAYTKILDPSCGVGNILMEVYRYLYEVFEDNLEEINKNNDLNLSKENIAKHIIVHNIFGYDIDEIALKVLSVDIYIATGIYYSKNLKIRDFLIDKNKELYDYIIGNPPYVGHKAIDKEYSYLLREHYSDIYIDKGDLSYCFIKKSYDYLSEAGKVAFIVPRYILEGKSSSYIRSFMDRNYSIKKIIDFYGLRPFAYTGVDPMILYMSKKKNKECKVKVIRPYFKDVLNDKTEIEKFKCYDTEIIDSKGVWVLLDQKEKRLLNKIESKSDYKIEDFCQIFQGIITGLDKAFVVESSHIIKHNIEKELLCKWIKNSYIKKGKVQGDEKYLIYSDDIEKEVQYPNAIKYIERYKERLENRRECKNGIRKWYNLQWGRKKSLFKEKKIVFPYKSPNNKFSIDTGSFFSADVYGIKIKENITTYEYLESLLNTEIYEFYFKVFLKKLGKNMYEYYPNKINKFLVPIIKGKDRVSNKDLEIYFQLDEEDIKIIKEYCI</sequence>
<evidence type="ECO:0000256" key="4">
    <source>
        <dbReference type="ARBA" id="ARBA00022691"/>
    </source>
</evidence>
<keyword evidence="6" id="KW-0238">DNA-binding</keyword>
<gene>
    <name evidence="10" type="ORF">KQI89_03430</name>
</gene>
<proteinExistence type="predicted"/>
<comment type="caution">
    <text evidence="10">The sequence shown here is derived from an EMBL/GenBank/DDBJ whole genome shotgun (WGS) entry which is preliminary data.</text>
</comment>
<evidence type="ECO:0000313" key="10">
    <source>
        <dbReference type="EMBL" id="MBU5590804.1"/>
    </source>
</evidence>
<dbReference type="PANTHER" id="PTHR33841:SF6">
    <property type="entry name" value="TYPE II METHYLTRANSFERASE M.HINDII"/>
    <property type="match status" value="1"/>
</dbReference>
<feature type="domain" description="TaqI-like C-terminal specificity" evidence="9">
    <location>
        <begin position="427"/>
        <end position="540"/>
    </location>
</feature>
<organism evidence="10 11">
    <name type="scientific">Clostridium simiarum</name>
    <dbReference type="NCBI Taxonomy" id="2841506"/>
    <lineage>
        <taxon>Bacteria</taxon>
        <taxon>Bacillati</taxon>
        <taxon>Bacillota</taxon>
        <taxon>Clostridia</taxon>
        <taxon>Eubacteriales</taxon>
        <taxon>Clostridiaceae</taxon>
        <taxon>Clostridium</taxon>
    </lineage>
</organism>
<dbReference type="GO" id="GO:0032259">
    <property type="term" value="P:methylation"/>
    <property type="evidence" value="ECO:0007669"/>
    <property type="project" value="UniProtKB-KW"/>
</dbReference>
<keyword evidence="4" id="KW-0949">S-adenosyl-L-methionine</keyword>
<evidence type="ECO:0000256" key="6">
    <source>
        <dbReference type="ARBA" id="ARBA00023125"/>
    </source>
</evidence>